<dbReference type="InterPro" id="IPR027944">
    <property type="entry name" value="SEO_C"/>
</dbReference>
<name>A0AAN9DZ35_CROPI</name>
<dbReference type="Pfam" id="PF14577">
    <property type="entry name" value="SEO_C"/>
    <property type="match status" value="1"/>
</dbReference>
<keyword evidence="4" id="KW-1185">Reference proteome</keyword>
<dbReference type="PANTHER" id="PTHR33232">
    <property type="entry name" value="PROTEIN SIEVE ELEMENT OCCLUSION B-LIKE"/>
    <property type="match status" value="1"/>
</dbReference>
<sequence>MSNSNGAVLSKQKSLLPDPFDLHDSDILEKVYLAHTYDDNECDKKTLYSLALSVVSRSHQYFETLKLKRVESAVFLDTRNLKPNFKPDYSSLKNISSQMITIPSGYDYLHQTTMRILNLLRTYSWDAKIVIALAAFSLDYGNYWNLYPPTVTDELGKALKQLNQVQLRQDHLDEVYTLVEHVKEAVEKIYQWGILSSEADDTEDLPALSDALQDIPLVVYWAVASLVACTSNFTGVSKYELPKFSAKLSPALDSLKQHLDHCKIQKDETGDYRSRKNGIKKPKDIVDFLKLLIHSNGSQTAQVYDGSTKTKVTQGVEVFKHKHVLLFLSGLHGVGDEIRLLNHIYDRLLEDPKELNGYQKEDFKILWIPIVDNWDDHNKNVFKHHLEHGGIKWYVVEYFAPLPGIRLIKEDLKYANKPILPVIDPQGKVINDDAMHIVFEWGIDAFPFGKEDGDRITQKWKWFWDELKKANLNIQVKGDRYIFIYGGNDSKWTQEFKQAVDNIKKDEETIKREDVIIDAYQLGKDDPKKINRFWIGIESKRQTKQFANLDKEIQQVVKSLLCLKQDTQGWALLTKGAHLKVLGHGEPMYQTVANFNEWKQNVLVKEGFDIAFKEYYDSKVKDLPGHQPCAYMKIDNYPSNVIGTITCPNAACGRVMEVTSVDYKCCHRDAPDTMLKSST</sequence>
<accession>A0AAN9DZ35</accession>
<evidence type="ECO:0000313" key="4">
    <source>
        <dbReference type="Proteomes" id="UP001372338"/>
    </source>
</evidence>
<dbReference type="AlphaFoldDB" id="A0AAN9DZ35"/>
<dbReference type="Proteomes" id="UP001372338">
    <property type="component" value="Unassembled WGS sequence"/>
</dbReference>
<evidence type="ECO:0000259" key="2">
    <source>
        <dbReference type="Pfam" id="PF14577"/>
    </source>
</evidence>
<dbReference type="GO" id="GO:0010088">
    <property type="term" value="P:phloem development"/>
    <property type="evidence" value="ECO:0007669"/>
    <property type="project" value="InterPro"/>
</dbReference>
<feature type="domain" description="Sieve element occlusion N-terminal" evidence="1">
    <location>
        <begin position="24"/>
        <end position="277"/>
    </location>
</feature>
<dbReference type="Pfam" id="PF14576">
    <property type="entry name" value="SEO_N"/>
    <property type="match status" value="1"/>
</dbReference>
<comment type="caution">
    <text evidence="3">The sequence shown here is derived from an EMBL/GenBank/DDBJ whole genome shotgun (WGS) entry which is preliminary data.</text>
</comment>
<evidence type="ECO:0000259" key="1">
    <source>
        <dbReference type="Pfam" id="PF14576"/>
    </source>
</evidence>
<feature type="domain" description="Sieve element occlusion C-terminal" evidence="2">
    <location>
        <begin position="472"/>
        <end position="667"/>
    </location>
</feature>
<gene>
    <name evidence="3" type="ORF">RIF29_37958</name>
</gene>
<proteinExistence type="predicted"/>
<reference evidence="3 4" key="1">
    <citation type="submission" date="2024-01" db="EMBL/GenBank/DDBJ databases">
        <title>The genomes of 5 underutilized Papilionoideae crops provide insights into root nodulation and disease resistanc.</title>
        <authorList>
            <person name="Yuan L."/>
        </authorList>
    </citation>
    <scope>NUCLEOTIDE SEQUENCE [LARGE SCALE GENOMIC DNA]</scope>
    <source>
        <strain evidence="3">ZHUSHIDOU_FW_LH</strain>
        <tissue evidence="3">Leaf</tissue>
    </source>
</reference>
<dbReference type="InterPro" id="IPR027942">
    <property type="entry name" value="SEO_N"/>
</dbReference>
<organism evidence="3 4">
    <name type="scientific">Crotalaria pallida</name>
    <name type="common">Smooth rattlebox</name>
    <name type="synonym">Crotalaria striata</name>
    <dbReference type="NCBI Taxonomy" id="3830"/>
    <lineage>
        <taxon>Eukaryota</taxon>
        <taxon>Viridiplantae</taxon>
        <taxon>Streptophyta</taxon>
        <taxon>Embryophyta</taxon>
        <taxon>Tracheophyta</taxon>
        <taxon>Spermatophyta</taxon>
        <taxon>Magnoliopsida</taxon>
        <taxon>eudicotyledons</taxon>
        <taxon>Gunneridae</taxon>
        <taxon>Pentapetalae</taxon>
        <taxon>rosids</taxon>
        <taxon>fabids</taxon>
        <taxon>Fabales</taxon>
        <taxon>Fabaceae</taxon>
        <taxon>Papilionoideae</taxon>
        <taxon>50 kb inversion clade</taxon>
        <taxon>genistoids sensu lato</taxon>
        <taxon>core genistoids</taxon>
        <taxon>Crotalarieae</taxon>
        <taxon>Crotalaria</taxon>
    </lineage>
</organism>
<protein>
    <submittedName>
        <fullName evidence="3">Uncharacterized protein</fullName>
    </submittedName>
</protein>
<dbReference type="EMBL" id="JAYWIO010000008">
    <property type="protein sequence ID" value="KAK7243170.1"/>
    <property type="molecule type" value="Genomic_DNA"/>
</dbReference>
<dbReference type="PANTHER" id="PTHR33232:SF21">
    <property type="entry name" value="SIEVE ELEMENT OCCLUSION-RELATED"/>
    <property type="match status" value="1"/>
</dbReference>
<evidence type="ECO:0000313" key="3">
    <source>
        <dbReference type="EMBL" id="KAK7243170.1"/>
    </source>
</evidence>
<dbReference type="InterPro" id="IPR039299">
    <property type="entry name" value="SEOA"/>
</dbReference>